<dbReference type="AlphaFoldDB" id="A0A0R1VI13"/>
<feature type="domain" description="Transposase IS66 C-terminal" evidence="2">
    <location>
        <begin position="335"/>
        <end position="376"/>
    </location>
</feature>
<organism evidence="3 4">
    <name type="scientific">Liquorilactobacillus ghanensis DSM 18630</name>
    <dbReference type="NCBI Taxonomy" id="1423750"/>
    <lineage>
        <taxon>Bacteria</taxon>
        <taxon>Bacillati</taxon>
        <taxon>Bacillota</taxon>
        <taxon>Bacilli</taxon>
        <taxon>Lactobacillales</taxon>
        <taxon>Lactobacillaceae</taxon>
        <taxon>Liquorilactobacillus</taxon>
    </lineage>
</organism>
<dbReference type="PATRIC" id="fig|1423750.3.peg.1838"/>
<dbReference type="InterPro" id="IPR052344">
    <property type="entry name" value="Transposase-related"/>
</dbReference>
<dbReference type="NCBIfam" id="NF033517">
    <property type="entry name" value="transpos_IS66"/>
    <property type="match status" value="1"/>
</dbReference>
<evidence type="ECO:0000259" key="2">
    <source>
        <dbReference type="Pfam" id="PF13817"/>
    </source>
</evidence>
<evidence type="ECO:0000259" key="1">
    <source>
        <dbReference type="Pfam" id="PF03050"/>
    </source>
</evidence>
<dbReference type="EMBL" id="AZGB01000023">
    <property type="protein sequence ID" value="KRM05114.1"/>
    <property type="molecule type" value="Genomic_DNA"/>
</dbReference>
<dbReference type="Pfam" id="PF03050">
    <property type="entry name" value="DDE_Tnp_IS66"/>
    <property type="match status" value="1"/>
</dbReference>
<proteinExistence type="predicted"/>
<dbReference type="Pfam" id="PF13817">
    <property type="entry name" value="DDE_Tnp_IS66_C"/>
    <property type="match status" value="1"/>
</dbReference>
<feature type="domain" description="Transposase IS66 central" evidence="1">
    <location>
        <begin position="48"/>
        <end position="328"/>
    </location>
</feature>
<evidence type="ECO:0000313" key="3">
    <source>
        <dbReference type="EMBL" id="KRM05114.1"/>
    </source>
</evidence>
<keyword evidence="4" id="KW-1185">Reference proteome</keyword>
<gene>
    <name evidence="3" type="ORF">FC89_GL001793</name>
</gene>
<protein>
    <submittedName>
        <fullName evidence="3">Transposase IS66</fullName>
    </submittedName>
</protein>
<dbReference type="PANTHER" id="PTHR33678:SF1">
    <property type="entry name" value="BLL1576 PROTEIN"/>
    <property type="match status" value="1"/>
</dbReference>
<dbReference type="InterPro" id="IPR004291">
    <property type="entry name" value="Transposase_IS66_central"/>
</dbReference>
<comment type="caution">
    <text evidence="3">The sequence shown here is derived from an EMBL/GenBank/DDBJ whole genome shotgun (WGS) entry which is preliminary data.</text>
</comment>
<dbReference type="Proteomes" id="UP000051451">
    <property type="component" value="Unassembled WGS sequence"/>
</dbReference>
<name>A0A0R1VI13_9LACO</name>
<reference evidence="3 4" key="1">
    <citation type="journal article" date="2015" name="Genome Announc.">
        <title>Expanding the biotechnology potential of lactobacilli through comparative genomics of 213 strains and associated genera.</title>
        <authorList>
            <person name="Sun Z."/>
            <person name="Harris H.M."/>
            <person name="McCann A."/>
            <person name="Guo C."/>
            <person name="Argimon S."/>
            <person name="Zhang W."/>
            <person name="Yang X."/>
            <person name="Jeffery I.B."/>
            <person name="Cooney J.C."/>
            <person name="Kagawa T.F."/>
            <person name="Liu W."/>
            <person name="Song Y."/>
            <person name="Salvetti E."/>
            <person name="Wrobel A."/>
            <person name="Rasinkangas P."/>
            <person name="Parkhill J."/>
            <person name="Rea M.C."/>
            <person name="O'Sullivan O."/>
            <person name="Ritari J."/>
            <person name="Douillard F.P."/>
            <person name="Paul Ross R."/>
            <person name="Yang R."/>
            <person name="Briner A.E."/>
            <person name="Felis G.E."/>
            <person name="de Vos W.M."/>
            <person name="Barrangou R."/>
            <person name="Klaenhammer T.R."/>
            <person name="Caufield P.W."/>
            <person name="Cui Y."/>
            <person name="Zhang H."/>
            <person name="O'Toole P.W."/>
        </authorList>
    </citation>
    <scope>NUCLEOTIDE SEQUENCE [LARGE SCALE GENOMIC DNA]</scope>
    <source>
        <strain evidence="3 4">DSM 18630</strain>
    </source>
</reference>
<sequence>MRKVIHKIPSKLFVEIINEKTYKCVDCEKLDGCSHLYHGKTPQALIAHSIATPSLVAEILNQKYVLGTPIYRQLKEWQRAGVLLSETTIANWVIKCAAIVKPLYDLLHQKLIEQRFLQGDETPYEVLREPNKPARSKSYIWVIRSISRSDKPIVYYVYGDTRSGKFAQKIYQNFTGILQCDGYTGYNLLTDSITRVGCWAHVRRKFYDDANKVLGHFKETRPLAILNEMFRLEKQWLKLSSSERLDRRSKSLKPLVDSFWQWCDQAEALPKSRLGKALIYAQNQRKALNQILNFGEIDLSNNASERNMKSYVIGRKNWLFSTSPKGAEANAIWMSLIESAKANGLTPFKYLQDIIEKISKLPVFVKAEELEDYLPWNWQDENKLAIPAKIAVAK</sequence>
<evidence type="ECO:0000313" key="4">
    <source>
        <dbReference type="Proteomes" id="UP000051451"/>
    </source>
</evidence>
<accession>A0A0R1VI13</accession>
<dbReference type="PANTHER" id="PTHR33678">
    <property type="entry name" value="BLL1576 PROTEIN"/>
    <property type="match status" value="1"/>
</dbReference>
<dbReference type="InterPro" id="IPR039552">
    <property type="entry name" value="IS66_C"/>
</dbReference>